<evidence type="ECO:0000313" key="2">
    <source>
        <dbReference type="WBParaSite" id="ES5_v2.g332.t1"/>
    </source>
</evidence>
<reference evidence="2" key="1">
    <citation type="submission" date="2022-11" db="UniProtKB">
        <authorList>
            <consortium name="WormBaseParasite"/>
        </authorList>
    </citation>
    <scope>IDENTIFICATION</scope>
</reference>
<sequence length="113" mass="13025">MIRRKDKALAQILAAFILLQFPLNSLQRAAGDSCKSEKLREIILESVGMYPHQYSFQAKYMKKAAEERFGNWWSAVIISEKGGYGMSAIYDQHQNTSCEIMIFDAFYWLGRTC</sequence>
<organism evidence="1 2">
    <name type="scientific">Panagrolaimus sp. ES5</name>
    <dbReference type="NCBI Taxonomy" id="591445"/>
    <lineage>
        <taxon>Eukaryota</taxon>
        <taxon>Metazoa</taxon>
        <taxon>Ecdysozoa</taxon>
        <taxon>Nematoda</taxon>
        <taxon>Chromadorea</taxon>
        <taxon>Rhabditida</taxon>
        <taxon>Tylenchina</taxon>
        <taxon>Panagrolaimomorpha</taxon>
        <taxon>Panagrolaimoidea</taxon>
        <taxon>Panagrolaimidae</taxon>
        <taxon>Panagrolaimus</taxon>
    </lineage>
</organism>
<dbReference type="Proteomes" id="UP000887579">
    <property type="component" value="Unplaced"/>
</dbReference>
<accession>A0AC34GMX7</accession>
<protein>
    <submittedName>
        <fullName evidence="2">Uncharacterized protein</fullName>
    </submittedName>
</protein>
<dbReference type="WBParaSite" id="ES5_v2.g332.t1">
    <property type="protein sequence ID" value="ES5_v2.g332.t1"/>
    <property type="gene ID" value="ES5_v2.g332"/>
</dbReference>
<name>A0AC34GMX7_9BILA</name>
<evidence type="ECO:0000313" key="1">
    <source>
        <dbReference type="Proteomes" id="UP000887579"/>
    </source>
</evidence>
<proteinExistence type="predicted"/>